<dbReference type="EMBL" id="JAUUTY010000650">
    <property type="protein sequence ID" value="KAK1596488.1"/>
    <property type="molecule type" value="Genomic_DNA"/>
</dbReference>
<name>A0AAD8Q779_LOLMU</name>
<evidence type="ECO:0000313" key="2">
    <source>
        <dbReference type="EMBL" id="KAK1596488.1"/>
    </source>
</evidence>
<keyword evidence="3" id="KW-1185">Reference proteome</keyword>
<feature type="region of interest" description="Disordered" evidence="1">
    <location>
        <begin position="1"/>
        <end position="23"/>
    </location>
</feature>
<protein>
    <submittedName>
        <fullName evidence="2">Uncharacterized protein</fullName>
    </submittedName>
</protein>
<feature type="compositionally biased region" description="Basic residues" evidence="1">
    <location>
        <begin position="218"/>
        <end position="227"/>
    </location>
</feature>
<feature type="region of interest" description="Disordered" evidence="1">
    <location>
        <begin position="209"/>
        <end position="234"/>
    </location>
</feature>
<proteinExistence type="predicted"/>
<evidence type="ECO:0000256" key="1">
    <source>
        <dbReference type="SAM" id="MobiDB-lite"/>
    </source>
</evidence>
<reference evidence="2" key="1">
    <citation type="submission" date="2023-07" db="EMBL/GenBank/DDBJ databases">
        <title>A chromosome-level genome assembly of Lolium multiflorum.</title>
        <authorList>
            <person name="Chen Y."/>
            <person name="Copetti D."/>
            <person name="Kolliker R."/>
            <person name="Studer B."/>
        </authorList>
    </citation>
    <scope>NUCLEOTIDE SEQUENCE</scope>
    <source>
        <strain evidence="2">02402/16</strain>
        <tissue evidence="2">Leaf</tissue>
    </source>
</reference>
<gene>
    <name evidence="2" type="ORF">QYE76_018972</name>
</gene>
<accession>A0AAD8Q779</accession>
<comment type="caution">
    <text evidence="2">The sequence shown here is derived from an EMBL/GenBank/DDBJ whole genome shotgun (WGS) entry which is preliminary data.</text>
</comment>
<dbReference type="Proteomes" id="UP001231189">
    <property type="component" value="Unassembled WGS sequence"/>
</dbReference>
<organism evidence="2 3">
    <name type="scientific">Lolium multiflorum</name>
    <name type="common">Italian ryegrass</name>
    <name type="synonym">Lolium perenne subsp. multiflorum</name>
    <dbReference type="NCBI Taxonomy" id="4521"/>
    <lineage>
        <taxon>Eukaryota</taxon>
        <taxon>Viridiplantae</taxon>
        <taxon>Streptophyta</taxon>
        <taxon>Embryophyta</taxon>
        <taxon>Tracheophyta</taxon>
        <taxon>Spermatophyta</taxon>
        <taxon>Magnoliopsida</taxon>
        <taxon>Liliopsida</taxon>
        <taxon>Poales</taxon>
        <taxon>Poaceae</taxon>
        <taxon>BOP clade</taxon>
        <taxon>Pooideae</taxon>
        <taxon>Poodae</taxon>
        <taxon>Poeae</taxon>
        <taxon>Poeae Chloroplast Group 2 (Poeae type)</taxon>
        <taxon>Loliodinae</taxon>
        <taxon>Loliinae</taxon>
        <taxon>Lolium</taxon>
    </lineage>
</organism>
<dbReference type="AlphaFoldDB" id="A0AAD8Q779"/>
<evidence type="ECO:0000313" key="3">
    <source>
        <dbReference type="Proteomes" id="UP001231189"/>
    </source>
</evidence>
<sequence>MFASRPAVHPVEAPPPTDPVGQPTGVLMKDLPGMHGTAGGLGLRIAQFAFAGVALAVMASTNDSPSVSAFWWVLGECGGEGEDLAAVCGVQHSGSAWPCPQRRACMFGIGISIGDRRRRREERGRPRLARSAEARVGQYISYFAKEVYRCPFCTRRLGATDFNCLVPHAENISNTFPNVGTTVNVHSFRAKHGALGMHLRSLQRVEISAGRMPPLKPKAPKGSKSNKWRQSQMG</sequence>